<organism evidence="2 3">
    <name type="scientific">Bondarzewia mesenterica</name>
    <dbReference type="NCBI Taxonomy" id="1095465"/>
    <lineage>
        <taxon>Eukaryota</taxon>
        <taxon>Fungi</taxon>
        <taxon>Dikarya</taxon>
        <taxon>Basidiomycota</taxon>
        <taxon>Agaricomycotina</taxon>
        <taxon>Agaricomycetes</taxon>
        <taxon>Russulales</taxon>
        <taxon>Bondarzewiaceae</taxon>
        <taxon>Bondarzewia</taxon>
    </lineage>
</organism>
<dbReference type="AlphaFoldDB" id="A0A4S4LAS1"/>
<proteinExistence type="predicted"/>
<dbReference type="Proteomes" id="UP000310158">
    <property type="component" value="Unassembled WGS sequence"/>
</dbReference>
<sequence>MRVLEWELVFGSQGAGALGNSHQGGRPTIETSDGLRLSVSSWSYASFSPNSTNLMPMDISKSLETTRVLLRVGGMDAAKIARSTSSSDEYTHYSRPTTLQFTQATSPVPETLQMITRGANLGLITFPSLRSQSQLSFEASSATLISPLDPSSNPILSVPHPTFLQNLSKHTSTPNLPTGHSSRLSSVQRYPQTSSSSMARTHFDAPIPSLHPPSLTSRSFPPGLSPALSSLRPLCLARDRLKLW</sequence>
<evidence type="ECO:0000313" key="3">
    <source>
        <dbReference type="Proteomes" id="UP000310158"/>
    </source>
</evidence>
<name>A0A4S4LAS1_9AGAM</name>
<feature type="region of interest" description="Disordered" evidence="1">
    <location>
        <begin position="166"/>
        <end position="221"/>
    </location>
</feature>
<protein>
    <submittedName>
        <fullName evidence="2">Uncharacterized protein</fullName>
    </submittedName>
</protein>
<gene>
    <name evidence="2" type="ORF">EW146_g8934</name>
</gene>
<keyword evidence="3" id="KW-1185">Reference proteome</keyword>
<evidence type="ECO:0000313" key="2">
    <source>
        <dbReference type="EMBL" id="THH08627.1"/>
    </source>
</evidence>
<evidence type="ECO:0000256" key="1">
    <source>
        <dbReference type="SAM" id="MobiDB-lite"/>
    </source>
</evidence>
<reference evidence="2 3" key="1">
    <citation type="submission" date="2019-02" db="EMBL/GenBank/DDBJ databases">
        <title>Genome sequencing of the rare red list fungi Bondarzewia mesenterica.</title>
        <authorList>
            <person name="Buettner E."/>
            <person name="Kellner H."/>
        </authorList>
    </citation>
    <scope>NUCLEOTIDE SEQUENCE [LARGE SCALE GENOMIC DNA]</scope>
    <source>
        <strain evidence="2 3">DSM 108281</strain>
    </source>
</reference>
<dbReference type="EMBL" id="SGPL01000684">
    <property type="protein sequence ID" value="THH08627.1"/>
    <property type="molecule type" value="Genomic_DNA"/>
</dbReference>
<feature type="compositionally biased region" description="Polar residues" evidence="1">
    <location>
        <begin position="166"/>
        <end position="199"/>
    </location>
</feature>
<comment type="caution">
    <text evidence="2">The sequence shown here is derived from an EMBL/GenBank/DDBJ whole genome shotgun (WGS) entry which is preliminary data.</text>
</comment>
<accession>A0A4S4LAS1</accession>